<name>B2JTC0_PARP8</name>
<dbReference type="KEGG" id="bph:Bphy_6805"/>
<evidence type="ECO:0000259" key="7">
    <source>
        <dbReference type="PROSITE" id="PS50885"/>
    </source>
</evidence>
<dbReference type="EMBL" id="CP001045">
    <property type="protein sequence ID" value="ACC75823.1"/>
    <property type="molecule type" value="Genomic_DNA"/>
</dbReference>
<dbReference type="PANTHER" id="PTHR43531:SF14">
    <property type="entry name" value="METHYL-ACCEPTING CHEMOTAXIS PROTEIN I-RELATED"/>
    <property type="match status" value="1"/>
</dbReference>
<dbReference type="Proteomes" id="UP000001192">
    <property type="component" value="Plasmid pBPHY01"/>
</dbReference>
<keyword evidence="2" id="KW-0488">Methylation</keyword>
<keyword evidence="4" id="KW-0807">Transducer</keyword>
<dbReference type="Pfam" id="PF00672">
    <property type="entry name" value="HAMP"/>
    <property type="match status" value="1"/>
</dbReference>
<evidence type="ECO:0000259" key="6">
    <source>
        <dbReference type="PROSITE" id="PS50111"/>
    </source>
</evidence>
<evidence type="ECO:0000256" key="3">
    <source>
        <dbReference type="ARBA" id="ARBA00029447"/>
    </source>
</evidence>
<evidence type="ECO:0000256" key="4">
    <source>
        <dbReference type="PROSITE-ProRule" id="PRU00284"/>
    </source>
</evidence>
<dbReference type="CDD" id="cd11386">
    <property type="entry name" value="MCP_signal"/>
    <property type="match status" value="1"/>
</dbReference>
<organism evidence="8 9">
    <name type="scientific">Paraburkholderia phymatum (strain DSM 17167 / CIP 108236 / LMG 21445 / STM815)</name>
    <name type="common">Burkholderia phymatum</name>
    <dbReference type="NCBI Taxonomy" id="391038"/>
    <lineage>
        <taxon>Bacteria</taxon>
        <taxon>Pseudomonadati</taxon>
        <taxon>Pseudomonadota</taxon>
        <taxon>Betaproteobacteria</taxon>
        <taxon>Burkholderiales</taxon>
        <taxon>Burkholderiaceae</taxon>
        <taxon>Paraburkholderia</taxon>
    </lineage>
</organism>
<dbReference type="Pfam" id="PF00015">
    <property type="entry name" value="MCPsignal"/>
    <property type="match status" value="1"/>
</dbReference>
<dbReference type="GO" id="GO:0006935">
    <property type="term" value="P:chemotaxis"/>
    <property type="evidence" value="ECO:0007669"/>
    <property type="project" value="InterPro"/>
</dbReference>
<dbReference type="PROSITE" id="PS50111">
    <property type="entry name" value="CHEMOTAXIS_TRANSDUC_2"/>
    <property type="match status" value="1"/>
</dbReference>
<geneLocation type="plasmid" evidence="8 9">
    <name>pBPHY01</name>
</geneLocation>
<dbReference type="FunFam" id="1.10.287.950:FF:000001">
    <property type="entry name" value="Methyl-accepting chemotaxis sensory transducer"/>
    <property type="match status" value="1"/>
</dbReference>
<dbReference type="SMART" id="SM00304">
    <property type="entry name" value="HAMP"/>
    <property type="match status" value="1"/>
</dbReference>
<protein>
    <submittedName>
        <fullName evidence="8">Methyl-accepting chemotaxis sensory transducer</fullName>
    </submittedName>
</protein>
<dbReference type="SUPFAM" id="SSF58104">
    <property type="entry name" value="Methyl-accepting chemotaxis protein (MCP) signaling domain"/>
    <property type="match status" value="1"/>
</dbReference>
<dbReference type="PROSITE" id="PS50885">
    <property type="entry name" value="HAMP"/>
    <property type="match status" value="1"/>
</dbReference>
<keyword evidence="9" id="KW-1185">Reference proteome</keyword>
<dbReference type="PRINTS" id="PR00260">
    <property type="entry name" value="CHEMTRNSDUCR"/>
</dbReference>
<dbReference type="GO" id="GO:0004888">
    <property type="term" value="F:transmembrane signaling receptor activity"/>
    <property type="evidence" value="ECO:0007669"/>
    <property type="project" value="InterPro"/>
</dbReference>
<feature type="region of interest" description="Disordered" evidence="5">
    <location>
        <begin position="258"/>
        <end position="277"/>
    </location>
</feature>
<dbReference type="InterPro" id="IPR051310">
    <property type="entry name" value="MCP_chemotaxis"/>
</dbReference>
<dbReference type="AlphaFoldDB" id="B2JTC0"/>
<keyword evidence="8" id="KW-0614">Plasmid</keyword>
<dbReference type="InterPro" id="IPR003660">
    <property type="entry name" value="HAMP_dom"/>
</dbReference>
<dbReference type="Gene3D" id="1.10.287.950">
    <property type="entry name" value="Methyl-accepting chemotaxis protein"/>
    <property type="match status" value="1"/>
</dbReference>
<accession>B2JTC0</accession>
<evidence type="ECO:0000256" key="1">
    <source>
        <dbReference type="ARBA" id="ARBA00004370"/>
    </source>
</evidence>
<proteinExistence type="inferred from homology"/>
<comment type="similarity">
    <text evidence="3">Belongs to the methyl-accepting chemotaxis (MCP) protein family.</text>
</comment>
<feature type="domain" description="Methyl-accepting transducer" evidence="6">
    <location>
        <begin position="251"/>
        <end position="480"/>
    </location>
</feature>
<dbReference type="Pfam" id="PF12729">
    <property type="entry name" value="4HB_MCP_1"/>
    <property type="match status" value="1"/>
</dbReference>
<evidence type="ECO:0000313" key="9">
    <source>
        <dbReference type="Proteomes" id="UP000001192"/>
    </source>
</evidence>
<dbReference type="SMART" id="SM00283">
    <property type="entry name" value="MA"/>
    <property type="match status" value="1"/>
</dbReference>
<evidence type="ECO:0000313" key="8">
    <source>
        <dbReference type="EMBL" id="ACC75823.1"/>
    </source>
</evidence>
<feature type="domain" description="HAMP" evidence="7">
    <location>
        <begin position="194"/>
        <end position="246"/>
    </location>
</feature>
<sequence precursor="true">MVALVAALIVIGLSQLARVGDINDEIVNRAWNGVEAAELLNAKTRANAGLTMQLFITDDLGRITAIEHEILDNRVATENALEKLNKLVSLPQRRDVLEKIKAANAAFAASQAKVAQFLAQGDRDYATTALNKEVLPELESLENHITALVTMQRRFFEERGRDANHVVTQARYLMIALGSLAVLAGMCCALVITRSITVPLRDALRGAQLVASGDLTGRSYVQRSDEIGELLRALDCMNDSLTKIVGEVRDGTNTIASSSAQISRGNQDLSSRTEEQASSVEQTVASMREFARTVKQNADDALEANRLAQSASDIAAKGATVISKVIGTMAAINESAGNVVEIIDVIESIAFQTNILALNAAVEAARAGEHGKGFAVVAAEVRSLAQRCSGAAKEIKVMIENSVGRVQAGLDLVNSAGSTMEEIVGSVRIVVGITNSISGGTDAQSIGIEQLNQAMGQLEHFTQQNAALVDEAAVASQSLQEQATRLAELVEGFKIESDL</sequence>
<reference evidence="9" key="1">
    <citation type="journal article" date="2014" name="Stand. Genomic Sci.">
        <title>Complete genome sequence of Burkholderia phymatum STM815(T), a broad host range and efficient nitrogen-fixing symbiont of Mimosa species.</title>
        <authorList>
            <person name="Moulin L."/>
            <person name="Klonowska A."/>
            <person name="Caroline B."/>
            <person name="Booth K."/>
            <person name="Vriezen J.A."/>
            <person name="Melkonian R."/>
            <person name="James E.K."/>
            <person name="Young J.P."/>
            <person name="Bena G."/>
            <person name="Hauser L."/>
            <person name="Land M."/>
            <person name="Kyrpides N."/>
            <person name="Bruce D."/>
            <person name="Chain P."/>
            <person name="Copeland A."/>
            <person name="Pitluck S."/>
            <person name="Woyke T."/>
            <person name="Lizotte-Waniewski M."/>
            <person name="Bristow J."/>
            <person name="Riley M."/>
        </authorList>
    </citation>
    <scope>NUCLEOTIDE SEQUENCE [LARGE SCALE GENOMIC DNA]</scope>
    <source>
        <strain evidence="9">DSM 17167 / CIP 108236 / LMG 21445 / STM815</strain>
        <plasmid evidence="9">Plasmid pBPHY01</plasmid>
    </source>
</reference>
<dbReference type="InterPro" id="IPR004089">
    <property type="entry name" value="MCPsignal_dom"/>
</dbReference>
<dbReference type="GO" id="GO:0005886">
    <property type="term" value="C:plasma membrane"/>
    <property type="evidence" value="ECO:0007669"/>
    <property type="project" value="TreeGrafter"/>
</dbReference>
<dbReference type="PANTHER" id="PTHR43531">
    <property type="entry name" value="PROTEIN ICFG"/>
    <property type="match status" value="1"/>
</dbReference>
<evidence type="ECO:0000256" key="2">
    <source>
        <dbReference type="ARBA" id="ARBA00022481"/>
    </source>
</evidence>
<dbReference type="HOGENOM" id="CLU_000445_107_16_4"/>
<dbReference type="GO" id="GO:0007165">
    <property type="term" value="P:signal transduction"/>
    <property type="evidence" value="ECO:0007669"/>
    <property type="project" value="UniProtKB-KW"/>
</dbReference>
<dbReference type="CDD" id="cd06225">
    <property type="entry name" value="HAMP"/>
    <property type="match status" value="1"/>
</dbReference>
<gene>
    <name evidence="8" type="ordered locus">Bphy_6805</name>
</gene>
<evidence type="ECO:0000256" key="5">
    <source>
        <dbReference type="SAM" id="MobiDB-lite"/>
    </source>
</evidence>
<dbReference type="CDD" id="cd19411">
    <property type="entry name" value="MCP2201-like_sensor"/>
    <property type="match status" value="1"/>
</dbReference>
<comment type="subcellular location">
    <subcellularLocation>
        <location evidence="1">Membrane</location>
    </subcellularLocation>
</comment>
<dbReference type="InterPro" id="IPR024478">
    <property type="entry name" value="HlyB_4HB_MCP"/>
</dbReference>
<dbReference type="InterPro" id="IPR004090">
    <property type="entry name" value="Chemotax_Me-accpt_rcpt"/>
</dbReference>
<dbReference type="InterPro" id="IPR047347">
    <property type="entry name" value="YvaQ-like_sensor"/>
</dbReference>